<dbReference type="Proteomes" id="UP000315003">
    <property type="component" value="Chromosome"/>
</dbReference>
<evidence type="ECO:0000313" key="3">
    <source>
        <dbReference type="EMBL" id="QDT58256.1"/>
    </source>
</evidence>
<feature type="region of interest" description="Disordered" evidence="1">
    <location>
        <begin position="1"/>
        <end position="49"/>
    </location>
</feature>
<protein>
    <recommendedName>
        <fullName evidence="2">GEVED domain-containing protein</fullName>
    </recommendedName>
</protein>
<feature type="region of interest" description="Disordered" evidence="1">
    <location>
        <begin position="5202"/>
        <end position="5226"/>
    </location>
</feature>
<dbReference type="GO" id="GO:0000272">
    <property type="term" value="P:polysaccharide catabolic process"/>
    <property type="evidence" value="ECO:0007669"/>
    <property type="project" value="InterPro"/>
</dbReference>
<dbReference type="InterPro" id="IPR002105">
    <property type="entry name" value="Dockerin_1_rpt"/>
</dbReference>
<proteinExistence type="predicted"/>
<evidence type="ECO:0000256" key="1">
    <source>
        <dbReference type="SAM" id="MobiDB-lite"/>
    </source>
</evidence>
<feature type="region of interest" description="Disordered" evidence="1">
    <location>
        <begin position="5159"/>
        <end position="5187"/>
    </location>
</feature>
<keyword evidence="4" id="KW-1185">Reference proteome</keyword>
<dbReference type="InterPro" id="IPR045474">
    <property type="entry name" value="GEVED"/>
</dbReference>
<dbReference type="InterPro" id="IPR006626">
    <property type="entry name" value="PbH1"/>
</dbReference>
<dbReference type="Gene3D" id="2.60.120.380">
    <property type="match status" value="3"/>
</dbReference>
<reference evidence="3 4" key="1">
    <citation type="submission" date="2019-02" db="EMBL/GenBank/DDBJ databases">
        <title>Deep-cultivation of Planctomycetes and their phenomic and genomic characterization uncovers novel biology.</title>
        <authorList>
            <person name="Wiegand S."/>
            <person name="Jogler M."/>
            <person name="Boedeker C."/>
            <person name="Pinto D."/>
            <person name="Vollmers J."/>
            <person name="Rivas-Marin E."/>
            <person name="Kohn T."/>
            <person name="Peeters S.H."/>
            <person name="Heuer A."/>
            <person name="Rast P."/>
            <person name="Oberbeckmann S."/>
            <person name="Bunk B."/>
            <person name="Jeske O."/>
            <person name="Meyerdierks A."/>
            <person name="Storesund J.E."/>
            <person name="Kallscheuer N."/>
            <person name="Luecker S."/>
            <person name="Lage O.M."/>
            <person name="Pohl T."/>
            <person name="Merkel B.J."/>
            <person name="Hornburger P."/>
            <person name="Mueller R.-W."/>
            <person name="Bruemmer F."/>
            <person name="Labrenz M."/>
            <person name="Spormann A.M."/>
            <person name="Op den Camp H."/>
            <person name="Overmann J."/>
            <person name="Amann R."/>
            <person name="Jetten M.S.M."/>
            <person name="Mascher T."/>
            <person name="Medema M.H."/>
            <person name="Devos D.P."/>
            <person name="Kaster A.-K."/>
            <person name="Ovreas L."/>
            <person name="Rohde M."/>
            <person name="Galperin M.Y."/>
            <person name="Jogler C."/>
        </authorList>
    </citation>
    <scope>NUCLEOTIDE SEQUENCE [LARGE SCALE GENOMIC DNA]</scope>
    <source>
        <strain evidence="3 4">SV_7m_r</strain>
    </source>
</reference>
<feature type="compositionally biased region" description="Polar residues" evidence="1">
    <location>
        <begin position="1"/>
        <end position="26"/>
    </location>
</feature>
<accession>A0A517SQ54</accession>
<dbReference type="InterPro" id="IPR036439">
    <property type="entry name" value="Dockerin_dom_sf"/>
</dbReference>
<sequence>MTFRNSSQSDMPNDRQPSMKRSTSRLGDSKRRRSQRADRKRHAEKRRSLLESLENRQLLAGPELIGIQPNEGGLLFGGESLDFSPKELVFRFDDSTNLDPTTLDGIRITRAGEDGVFEAASATSDLGSNGLSLFEFRSQQSGSLGNGVTINVLTNPSASSRTPVITVADRAITVTLSTSPFATTQAGDLVAAFNSDLDSSALAQVIQVSGSSAQPLGGGNINGSTLELRGANSAQAVTDLGSNGAVRVRLVSQLPGADGRGVKIEVGSQNFGGPANPVVVVTDKTIRMQLNSYQFAPSTAQDFINAINSNPQASELVVASVQQGDASIAVGGNSTSYSPLELSGVSDVFVEPGWVGLGDSPREVVFRFAEPLPDDLYQVDVIGSGPAALRAVDGERFNDGEDLTRIFDINLGPRVVAVVPEPVRRENDGTLSAETGIIEVHFNDDDLNQTQAEDPSFYSLIFTQDTVDNKDDIVVPLTPGSVSYNNVTNIARLNYGNPLSRLPVPGSPGEVLSGSVRLRIGSSDSLPSGPQTVTLPVGSSFAPDGAGDSFNTAFDLNSQWTLGTGTTQSAILNSEIRNETPYDLRLPGPDVPGTREIRAEDPSRIDRPVPLDYVRNAPDSVDGISVIEYDFVSSWLGDDPNRSGITNDTSYFNIISEQQQERAREALTLFSQYLGVNFVEVKDRDPVDIGGFSIAVGDLYGGDPLATSANGGTAVVTADRDADGIDDIVVMDFQDFDESIDDSFGGEFFRGAMFGIGQLLGYGYADDLPQPTTQSTGFVFQPGTNNEPAFPSHADIINGQYLYRPDSTDIDMYRFELSEPGSIAIEATAERLAAASLLDTHLRLYKQESNGEFVEVAQNDDYFSNDSLIRLDSLSAGVYMIGVSASGNDAYEPAIADTGFGGLSEGDYQLRVDFTPSASSMMFDTTGVALDGDGDGRPGGTFNYWINTADISETLYIDKGEFALHQPTGSISHSQSDLNFIDAFRTRTIGYANNPYSEIDHALNDARRIMELRSEAMSGSLLELNALRSSSNPADVQRGNTLMTYLRELNITVRVVGNGGLDGLVQTPEDNFSYQIGFQNNGLPMVDGTDLELPADVQMIVDTGAILKFANSRIGVGSTAPTIDLSGSNLQILGTPSIVLANGLPARDTTNSLIPGSVYLTSYFDSTVGTGNQPQFLPSPAAGDWGGLDFRGDLDAADELRRNHEENGVFLNHVQFANIQYGGGRVSIGGREVVVSPIDMAETRVTVVNSTLRNSADAAIAATPNTFRETRFTAATYQADSPFTPDYTRVGPEIHGNEITDNSINGLFIRLTTRSGEDLETITTATRFDDTDITHVLAENLIIEGTPGGPVIQSGAPASVLVRLFAEPINGAVPAGQYEYRITNVDSLGLESAISDPTVRVTTTSTGGIRLRSLPTPAPGSDVAARNLYRATVDPSTGLPGPYELVSVLNATNTSFLDQVEQGGALLTEATSPLRSRLDGSLVIDPSTVLKIDSARIEARFGANFVAEGTPGNPVIITSLNDIRYGNGGTFETNSGGDSTSINPGDWGGLFIGHAGSASIDNAVIAGGGGTTRIEGGFASFNAIEVHQGDLRLTNSRVEFNADGRGSLNETRAGRSDNAPGAVFIRAATPILVNNDFIDNDAAAISIDINSLNAAEVQDNGRSTGAVNRFDVVANNGPLVEDNSLTRNEINGMLIRGGELVTEGVWDDVDIVHVVTDTIEIPNRFVFGGLRLLSDARGSLVVKLRTEDGQETTDPAAIIVGGSLLTAENEFVDIADRIGGALQLIGHPDFPVVMTALSDDFAGAGFTIDGFAAVDTDNDGIISGVDSGSDASGGDAGTSTPLLPVGPEINNGNLIDNDVDPTIPGSFSAEIGDGNLTDFTLTSDITIEDVLGQVQVINDPIFAYDTYVIESGTATSLSASTITQGASLIGDDLVESRGELTLASGQVIQWVATSRFEDGIPTLLSTVEFSSTTAMPELQIVSYLDEDVSTTNDFLYTVGTPGQADFRLYTVDSVNRVGFSHGGFYIDDGTNQQNAVYNGWAADIYDDLETQIQAGTQTFSIGGDIDLTDLPAAIDPILGDVFGPADVTTAHSWTIAANSTTATVTSFLELLAEDAATIDSPDRSDVAAGLWDGVTIREGAYDRNVASAAESEPVRTTVFDTNAIPSQSQFLGELAPDEQSGDENRRLGFIVDGAITTGDDLDVYSFIAESNTEVWLDIDRTSRFLDTVIELVDINGEVLASSNDSLAGEDDQATGFFVSSRLDQDAVQPLTVAEDRMATLRINLDGAVDDASFGEIALQYGDISSAVATIPVADFSADPVLALETAINETFGDLVGQVTVNVQPREAGEDYVLQVVYDEDFYIAQDVPTLSLSMASVFPQVQPATMVQEVHASVLQDTYSINEKDAGMRLRLPGEIGTRNLYHVRVRSSNTRDADDYDTLINGDLRGGLTRGRYQMQIRLRETDEVAGTQIKLADIRYATNGLQIIGQPFHSPLTGDEAETTAPNDSIFDAQRVGNFGASDDATAEAGPLSSDKLSKSIAGEISSQTDVDWYSFDIQYKDLTRDQTTVPLATIIDLDYASNFARTDMAFYVFDSSGRLIYSATDSNIANDLPATPSSNSADDLSRGGAGVEDPFLGSVELGEGTYYLAIANETQVPVAMDQFFNINSNTPLLRAAPLDAVSNIVDDTFDLFGTDSFVPYSMDDVLLYVNTPTGLFLVNPFTGDNYGFVGGFGGETFNDVAFRSNGELYGYSGFGGRGRSDTNWFYSQIDTGDASINQLAAGANLQTFHEQNPEAGVQVLEQRTDTGLTVQAITIRERRGVEQGFFVGERPPIIGPTYVDNVLFSFAPNTGNAGSGTNGLVLGFAGAGTQGRDLGQIDTTPDGTAGSQLGITGVLEVGQSGFPEQQLFDGDVFTIQSNDGTETTTFEFDFDGTILLSGGLVNDGDTISVGTNTFEFDTGSRLRVQDVNSITGLDIGQRLVITDSQDESITFEAVRQGDDPIQEDAIPLIVRFQDNAPRSRDAIASELARLAGLNLPESSPIASGADVIFSPGTTFVASDVGFAPIGDVGVNPGNIAIPLDASSSGTEILAAFEQALADNSITSTVTDRSISIPGASSIEISSNAFVGGGADGVEVGRTAIILELGDDAATVAQKVSEAINALGGSVTANARTRSVQVINGFAANASGNLVLGGRSQGGTVTGIEIVGDNLFAITDQAELYFISSFDIASGFNREIGTYVRTATDLLRTGETFTGLRAGPNSVDGGLYSDVLFGITNRGNVYAFNTLGELVPYFAGGRSMISTGIVNAQGLDFSTLDYNLWHFDGGNGLPGSGGNGLAFNYDGTFQRFYESSPEYPTSSQRVDGQGVQDTFNFPGGAHGQVQSSTFSLEEYSPSDLPTLYFDYYAQHDGGADSLRVYVIMPDGTEHAVALSTLARTAGLLGDEFDDPDLLDPYNDSVDIQKQQLFNDTPTWRQARIPLGDFAGQDDLKLRFEFSTAGSVRTSSAALRTIAAEDLVEGDSITVNREEFTLDFPPMMMVPSGLDIFNLYEADANAKVTITIDDQTFVFNDGTRSIDTSPIDPNDLSLGQNEVSLDINDLLEVGQTLADLTPTDLAALFPTLISTATTFDFLTDLELDISENSIELGTATTVATNSPDLISIRNVGTPGPNTIPVRNSMTATDVAESLQQVLLGFFLGDLAEANYIPTSGSLITLPSFSVDDYGKFQNLDLRYADTVGATSKPQGARNNDFNGAYLSNFIIGLAERGEQISDPRAVLTDGTFYDNPFTTDLRPAFAVPADPVSDLFTGSYQVEIRDGSEYIESATGAQFRSFDSNDRLGDGLTIQARPASQLIDGQMFWISDGRATVEFEFDSDGIVEPGRVAIPFSMEVVDEVTGLLRPQNASEVADSILAAIARQDVQSVIDARAVASTGFPSDPTVAEDIKAIHRFSSSIDLIGNLIIRDEDGSLAEVTRSDQRGDGNRDRESQGVIMVESSRFLFNEEYGIKIVHGGQATVAGNDQPAIVRYPRNLVELNTEQLVPGVVVQSNVIAFNSVGGIDLQGLDTTADETLLDPVGIDRIVNNTIIGGTIAAGLEVPAEAFRGILFSQGGLSFADSVSDYDPDASNQPPDALFQTTNNILGPPELVDRGTEPVDATGTVSLGYGGSITLQFTDNFLTGSGNSAMDLVVFEAGEIESVSVEISRDGIDYFNVGFVGGLTNMIDIDQFGFGTDDRFSFVRLTDLRQGNPNSDSRGADIDAVGAISSVPVDLYTAGGVGINVTGGSSPTLLNNIIANSETGIALNGGNDGFILGGNSYYRNTADNDGNVELGTLAQQLSDTEAIFVDPSDFVFAPASGARIIDSSIDSLPERSSLTTVRNAIGIAPSPVLAPRLDVNGQTRVDDPNVEPPSGLGERIFKDRGAFDRGDLDGPRVTLLSPFAPNIGLDSGRVTVLGSAPLAFEIQLIDGIAPADNVPGTGVNDATVSKNSLILLKDGEALTEGIDYRFAYDPSANIIRLTPIAGVWVEDSTYVIRMVDQSDAIIQATDGSVYPDGGTFTVVDEQGDPTVFEFETGLTLTFAAGLDGSTADGVQFTVYDGTNQREFELDTNESIGGFGTAVTISDDSSITEIAEALAAAINADPALNLNANAFQGRVQILGASSLTSVATLSNLVQIDGEVGTSTGFGFSIPAAGNTDIADVSDGDSIVIRLGAILEKTFELTVDGIVSNDEAIPVFISDVATLDQVADALVRAIGGAGLGLEPTNEGEGRISIGGDANYSLDLTNSTATEIGLPGDQASTPVTIPIDLPALEIVQLLQQAIDGANLAGVNTSLVDTRVFLEGTNGTSGLGVAETIVIADEVGNLLQSNQADGLTELTIFVGSGYDYGDAPAPYNSLMATGGPRHRVDPSLSLGSNVTADSDGVPNSDNDDGISLPAFVQNGFNFNVGIFVNNTDAGQASDNPVFVDAWFDWNRNGVFENDEYYGFGTSFSGNRIPIGASGQSNVTIGVPNDAVAGETYARFRISETDNLGPLGDASIGEVEDYPISIQSNSFQNTTNQFDTNGNGRVTPLDALLVINALVRNGALPINLETDPVTTPPFPDVNGDGSVTLVDAIRVINHLSELYASPEQIEGEQIEGEQVAGQFITAAPGVMASTPTLVGDLLIASNAEGEQTDETSAQTATPVTQPSTEKLSVFDSPESIQLDSIVDQLASDSAIGGNEGSDDENSSLDDFFASL</sequence>
<dbReference type="Pfam" id="PF20009">
    <property type="entry name" value="GEVED"/>
    <property type="match status" value="1"/>
</dbReference>
<dbReference type="SUPFAM" id="SSF63446">
    <property type="entry name" value="Type I dockerin domain"/>
    <property type="match status" value="1"/>
</dbReference>
<dbReference type="OrthoDB" id="247526at2"/>
<organism evidence="3 4">
    <name type="scientific">Stieleria bergensis</name>
    <dbReference type="NCBI Taxonomy" id="2528025"/>
    <lineage>
        <taxon>Bacteria</taxon>
        <taxon>Pseudomonadati</taxon>
        <taxon>Planctomycetota</taxon>
        <taxon>Planctomycetia</taxon>
        <taxon>Pirellulales</taxon>
        <taxon>Pirellulaceae</taxon>
        <taxon>Stieleria</taxon>
    </lineage>
</organism>
<name>A0A517SQ54_9BACT</name>
<feature type="compositionally biased region" description="Basic residues" evidence="1">
    <location>
        <begin position="30"/>
        <end position="45"/>
    </location>
</feature>
<dbReference type="GO" id="GO:0004553">
    <property type="term" value="F:hydrolase activity, hydrolyzing O-glycosyl compounds"/>
    <property type="evidence" value="ECO:0007669"/>
    <property type="project" value="InterPro"/>
</dbReference>
<gene>
    <name evidence="3" type="ORF">SV7mr_07450</name>
</gene>
<dbReference type="GO" id="GO:0008237">
    <property type="term" value="F:metallopeptidase activity"/>
    <property type="evidence" value="ECO:0007669"/>
    <property type="project" value="InterPro"/>
</dbReference>
<evidence type="ECO:0000259" key="2">
    <source>
        <dbReference type="Pfam" id="PF20009"/>
    </source>
</evidence>
<dbReference type="EMBL" id="CP036272">
    <property type="protein sequence ID" value="QDT58256.1"/>
    <property type="molecule type" value="Genomic_DNA"/>
</dbReference>
<dbReference type="RefSeq" id="WP_145269280.1">
    <property type="nucleotide sequence ID" value="NZ_CP036272.1"/>
</dbReference>
<feature type="compositionally biased region" description="Polar residues" evidence="1">
    <location>
        <begin position="5165"/>
        <end position="5181"/>
    </location>
</feature>
<dbReference type="InterPro" id="IPR024079">
    <property type="entry name" value="MetalloPept_cat_dom_sf"/>
</dbReference>
<evidence type="ECO:0000313" key="4">
    <source>
        <dbReference type="Proteomes" id="UP000315003"/>
    </source>
</evidence>
<dbReference type="Pfam" id="PF00404">
    <property type="entry name" value="Dockerin_1"/>
    <property type="match status" value="1"/>
</dbReference>
<dbReference type="Gene3D" id="3.40.390.10">
    <property type="entry name" value="Collagenase (Catalytic Domain)"/>
    <property type="match status" value="1"/>
</dbReference>
<feature type="domain" description="GEVED" evidence="2">
    <location>
        <begin position="4955"/>
        <end position="5035"/>
    </location>
</feature>
<dbReference type="SMART" id="SM00710">
    <property type="entry name" value="PbH1"/>
    <property type="match status" value="9"/>
</dbReference>